<dbReference type="GO" id="GO:0005743">
    <property type="term" value="C:mitochondrial inner membrane"/>
    <property type="evidence" value="ECO:0007669"/>
    <property type="project" value="UniProtKB-SubCell"/>
</dbReference>
<dbReference type="AlphaFoldDB" id="A0A8J2LIR4"/>
<dbReference type="PIRSF" id="PIRSF000277">
    <property type="entry name" value="COX6A1"/>
    <property type="match status" value="1"/>
</dbReference>
<keyword evidence="7" id="KW-1133">Transmembrane helix</keyword>
<keyword evidence="11" id="KW-1185">Reference proteome</keyword>
<dbReference type="PANTHER" id="PTHR11504">
    <property type="entry name" value="CYTOCHROME C OXIDASE POLYPEPTIDE VIA"/>
    <property type="match status" value="1"/>
</dbReference>
<keyword evidence="6" id="KW-0809">Transit peptide</keyword>
<sequence length="110" mass="12900">MNNILAKRSLFTSAKRMSSASKYVINPFPEQHEGGMKLWRNLTYFMAIPATIIMSINVYLHESSEHHDRPEFKPYEHLRIRNKRFPWGDGTRSLFHNPHTNPLPGGYEDE</sequence>
<dbReference type="EMBL" id="CAJVCH010569909">
    <property type="protein sequence ID" value="CAG7833509.1"/>
    <property type="molecule type" value="Genomic_DNA"/>
</dbReference>
<evidence type="ECO:0000313" key="10">
    <source>
        <dbReference type="EMBL" id="CAG7833509.1"/>
    </source>
</evidence>
<evidence type="ECO:0000256" key="5">
    <source>
        <dbReference type="ARBA" id="ARBA00022792"/>
    </source>
</evidence>
<evidence type="ECO:0000256" key="1">
    <source>
        <dbReference type="ARBA" id="ARBA00004434"/>
    </source>
</evidence>
<comment type="caution">
    <text evidence="10">The sequence shown here is derived from an EMBL/GenBank/DDBJ whole genome shotgun (WGS) entry which is preliminary data.</text>
</comment>
<evidence type="ECO:0000256" key="8">
    <source>
        <dbReference type="ARBA" id="ARBA00023128"/>
    </source>
</evidence>
<comment type="similarity">
    <text evidence="3">Belongs to the cytochrome c oxidase subunit 6A family.</text>
</comment>
<dbReference type="GO" id="GO:0030234">
    <property type="term" value="F:enzyme regulator activity"/>
    <property type="evidence" value="ECO:0007669"/>
    <property type="project" value="TreeGrafter"/>
</dbReference>
<keyword evidence="9" id="KW-0472">Membrane</keyword>
<evidence type="ECO:0000256" key="7">
    <source>
        <dbReference type="ARBA" id="ARBA00022989"/>
    </source>
</evidence>
<organism evidence="10 11">
    <name type="scientific">Allacma fusca</name>
    <dbReference type="NCBI Taxonomy" id="39272"/>
    <lineage>
        <taxon>Eukaryota</taxon>
        <taxon>Metazoa</taxon>
        <taxon>Ecdysozoa</taxon>
        <taxon>Arthropoda</taxon>
        <taxon>Hexapoda</taxon>
        <taxon>Collembola</taxon>
        <taxon>Symphypleona</taxon>
        <taxon>Sminthuridae</taxon>
        <taxon>Allacma</taxon>
    </lineage>
</organism>
<protein>
    <recommendedName>
        <fullName evidence="12">Cytochrome c oxidase subunit</fullName>
    </recommendedName>
</protein>
<keyword evidence="8" id="KW-0496">Mitochondrion</keyword>
<evidence type="ECO:0000256" key="3">
    <source>
        <dbReference type="ARBA" id="ARBA00005553"/>
    </source>
</evidence>
<name>A0A8J2LIR4_9HEXA</name>
<evidence type="ECO:0008006" key="12">
    <source>
        <dbReference type="Google" id="ProtNLM"/>
    </source>
</evidence>
<keyword evidence="4" id="KW-0812">Transmembrane</keyword>
<dbReference type="Pfam" id="PF02046">
    <property type="entry name" value="COX6A"/>
    <property type="match status" value="1"/>
</dbReference>
<dbReference type="InterPro" id="IPR001349">
    <property type="entry name" value="Cyt_c_oxidase_su6a"/>
</dbReference>
<accession>A0A8J2LIR4</accession>
<dbReference type="GO" id="GO:0006123">
    <property type="term" value="P:mitochondrial electron transport, cytochrome c to oxygen"/>
    <property type="evidence" value="ECO:0007669"/>
    <property type="project" value="TreeGrafter"/>
</dbReference>
<comment type="pathway">
    <text evidence="2">Energy metabolism; oxidative phosphorylation.</text>
</comment>
<evidence type="ECO:0000256" key="6">
    <source>
        <dbReference type="ARBA" id="ARBA00022946"/>
    </source>
</evidence>
<evidence type="ECO:0000256" key="4">
    <source>
        <dbReference type="ARBA" id="ARBA00022692"/>
    </source>
</evidence>
<dbReference type="OrthoDB" id="5947505at2759"/>
<gene>
    <name evidence="10" type="ORF">AFUS01_LOCUS43122</name>
</gene>
<evidence type="ECO:0000256" key="9">
    <source>
        <dbReference type="ARBA" id="ARBA00023136"/>
    </source>
</evidence>
<proteinExistence type="inferred from homology"/>
<dbReference type="PANTHER" id="PTHR11504:SF0">
    <property type="entry name" value="CYTOCHROME C OXIDASE SUBUNIT"/>
    <property type="match status" value="1"/>
</dbReference>
<reference evidence="10" key="1">
    <citation type="submission" date="2021-06" db="EMBL/GenBank/DDBJ databases">
        <authorList>
            <person name="Hodson N. C."/>
            <person name="Mongue J. A."/>
            <person name="Jaron S. K."/>
        </authorList>
    </citation>
    <scope>NUCLEOTIDE SEQUENCE</scope>
</reference>
<comment type="subcellular location">
    <subcellularLocation>
        <location evidence="1">Mitochondrion inner membrane</location>
        <topology evidence="1">Single-pass membrane protein</topology>
    </subcellularLocation>
</comment>
<dbReference type="Proteomes" id="UP000708208">
    <property type="component" value="Unassembled WGS sequence"/>
</dbReference>
<evidence type="ECO:0000256" key="2">
    <source>
        <dbReference type="ARBA" id="ARBA00004673"/>
    </source>
</evidence>
<keyword evidence="5" id="KW-0999">Mitochondrion inner membrane</keyword>
<evidence type="ECO:0000313" key="11">
    <source>
        <dbReference type="Proteomes" id="UP000708208"/>
    </source>
</evidence>
<dbReference type="FunFam" id="4.10.95.10:FF:000001">
    <property type="entry name" value="Cytochrome c oxidase subunit 6A, mitochondrial"/>
    <property type="match status" value="1"/>
</dbReference>